<feature type="chain" id="PRO_5011535966" description="Copper(I)-binding protein" evidence="1">
    <location>
        <begin position="34"/>
        <end position="186"/>
    </location>
</feature>
<keyword evidence="1" id="KW-0732">Signal</keyword>
<protein>
    <recommendedName>
        <fullName evidence="4">Copper(I)-binding protein</fullName>
    </recommendedName>
</protein>
<evidence type="ECO:0000313" key="3">
    <source>
        <dbReference type="Proteomes" id="UP000198891"/>
    </source>
</evidence>
<dbReference type="Proteomes" id="UP000198891">
    <property type="component" value="Unassembled WGS sequence"/>
</dbReference>
<evidence type="ECO:0008006" key="4">
    <source>
        <dbReference type="Google" id="ProtNLM"/>
    </source>
</evidence>
<dbReference type="STRING" id="381665.SAMN05216554_0142"/>
<evidence type="ECO:0000256" key="1">
    <source>
        <dbReference type="SAM" id="SignalP"/>
    </source>
</evidence>
<proteinExistence type="predicted"/>
<accession>A0A1H3U7L5</accession>
<dbReference type="AlphaFoldDB" id="A0A1H3U7L5"/>
<gene>
    <name evidence="2" type="ORF">SAMN05216554_0142</name>
</gene>
<evidence type="ECO:0000313" key="2">
    <source>
        <dbReference type="EMBL" id="SDZ57549.1"/>
    </source>
</evidence>
<dbReference type="InterPro" id="IPR006311">
    <property type="entry name" value="TAT_signal"/>
</dbReference>
<dbReference type="PROSITE" id="PS51318">
    <property type="entry name" value="TAT"/>
    <property type="match status" value="1"/>
</dbReference>
<name>A0A1H3U7L5_9MICO</name>
<feature type="signal peptide" evidence="1">
    <location>
        <begin position="1"/>
        <end position="33"/>
    </location>
</feature>
<sequence length="186" mass="19375">MTDSAELNRRTVLAGAAWSVPVVALAVATPAAAASEDTVTVTFAATLIELHRSDTFAALVAITNQSDAALPPEILQVTLVDLPTDENEFTVEFPDSPTMSDDQNASLPVSNTDFTATAPSSGSMTITSENPIALAARQTVVFGIYLRRPAHNFTQAVYLIAGTFTFGAAIGGAVSGTTVELTDEPE</sequence>
<keyword evidence="3" id="KW-1185">Reference proteome</keyword>
<reference evidence="2 3" key="1">
    <citation type="submission" date="2016-10" db="EMBL/GenBank/DDBJ databases">
        <authorList>
            <person name="de Groot N.N."/>
        </authorList>
    </citation>
    <scope>NUCLEOTIDE SEQUENCE [LARGE SCALE GENOMIC DNA]</scope>
    <source>
        <strain evidence="2 3">CGMCC 4.3491</strain>
    </source>
</reference>
<dbReference type="EMBL" id="FNPZ01000012">
    <property type="protein sequence ID" value="SDZ57549.1"/>
    <property type="molecule type" value="Genomic_DNA"/>
</dbReference>
<dbReference type="RefSeq" id="WP_092558601.1">
    <property type="nucleotide sequence ID" value="NZ_FNPZ01000012.1"/>
</dbReference>
<organism evidence="2 3">
    <name type="scientific">Herbiconiux ginsengi</name>
    <dbReference type="NCBI Taxonomy" id="381665"/>
    <lineage>
        <taxon>Bacteria</taxon>
        <taxon>Bacillati</taxon>
        <taxon>Actinomycetota</taxon>
        <taxon>Actinomycetes</taxon>
        <taxon>Micrococcales</taxon>
        <taxon>Microbacteriaceae</taxon>
        <taxon>Herbiconiux</taxon>
    </lineage>
</organism>